<proteinExistence type="predicted"/>
<evidence type="ECO:0000256" key="1">
    <source>
        <dbReference type="SAM" id="MobiDB-lite"/>
    </source>
</evidence>
<name>A0A0A9HFN0_ARUDO</name>
<dbReference type="EMBL" id="GBRH01161901">
    <property type="protein sequence ID" value="JAE35995.1"/>
    <property type="molecule type" value="Transcribed_RNA"/>
</dbReference>
<feature type="compositionally biased region" description="Basic and acidic residues" evidence="1">
    <location>
        <begin position="15"/>
        <end position="26"/>
    </location>
</feature>
<accession>A0A0A9HFN0</accession>
<organism evidence="2">
    <name type="scientific">Arundo donax</name>
    <name type="common">Giant reed</name>
    <name type="synonym">Donax arundinaceus</name>
    <dbReference type="NCBI Taxonomy" id="35708"/>
    <lineage>
        <taxon>Eukaryota</taxon>
        <taxon>Viridiplantae</taxon>
        <taxon>Streptophyta</taxon>
        <taxon>Embryophyta</taxon>
        <taxon>Tracheophyta</taxon>
        <taxon>Spermatophyta</taxon>
        <taxon>Magnoliopsida</taxon>
        <taxon>Liliopsida</taxon>
        <taxon>Poales</taxon>
        <taxon>Poaceae</taxon>
        <taxon>PACMAD clade</taxon>
        <taxon>Arundinoideae</taxon>
        <taxon>Arundineae</taxon>
        <taxon>Arundo</taxon>
    </lineage>
</organism>
<dbReference type="AlphaFoldDB" id="A0A0A9HFN0"/>
<reference evidence="2" key="1">
    <citation type="submission" date="2014-09" db="EMBL/GenBank/DDBJ databases">
        <authorList>
            <person name="Magalhaes I.L.F."/>
            <person name="Oliveira U."/>
            <person name="Santos F.R."/>
            <person name="Vidigal T.H.D.A."/>
            <person name="Brescovit A.D."/>
            <person name="Santos A.J."/>
        </authorList>
    </citation>
    <scope>NUCLEOTIDE SEQUENCE</scope>
    <source>
        <tissue evidence="2">Shoot tissue taken approximately 20 cm above the soil surface</tissue>
    </source>
</reference>
<feature type="region of interest" description="Disordered" evidence="1">
    <location>
        <begin position="1"/>
        <end position="29"/>
    </location>
</feature>
<evidence type="ECO:0000313" key="2">
    <source>
        <dbReference type="EMBL" id="JAE35995.1"/>
    </source>
</evidence>
<protein>
    <submittedName>
        <fullName evidence="2">Uncharacterized protein</fullName>
    </submittedName>
</protein>
<sequence length="58" mass="6212">MKAKATGQSGSSTRCVEKGSELHDRNPNGTCIDDVTSTTCARNTKSGTRSFLPWSTSF</sequence>
<feature type="compositionally biased region" description="Polar residues" evidence="1">
    <location>
        <begin position="1"/>
        <end position="14"/>
    </location>
</feature>
<reference evidence="2" key="2">
    <citation type="journal article" date="2015" name="Data Brief">
        <title>Shoot transcriptome of the giant reed, Arundo donax.</title>
        <authorList>
            <person name="Barrero R.A."/>
            <person name="Guerrero F.D."/>
            <person name="Moolhuijzen P."/>
            <person name="Goolsby J.A."/>
            <person name="Tidwell J."/>
            <person name="Bellgard S.E."/>
            <person name="Bellgard M.I."/>
        </authorList>
    </citation>
    <scope>NUCLEOTIDE SEQUENCE</scope>
    <source>
        <tissue evidence="2">Shoot tissue taken approximately 20 cm above the soil surface</tissue>
    </source>
</reference>